<proteinExistence type="predicted"/>
<evidence type="ECO:0000313" key="3">
    <source>
        <dbReference type="Proteomes" id="UP000054498"/>
    </source>
</evidence>
<protein>
    <submittedName>
        <fullName evidence="2">Uncharacterized protein</fullName>
    </submittedName>
</protein>
<name>A0A0D2MXD5_9CHLO</name>
<evidence type="ECO:0000256" key="1">
    <source>
        <dbReference type="SAM" id="MobiDB-lite"/>
    </source>
</evidence>
<dbReference type="KEGG" id="mng:MNEG_2879"/>
<gene>
    <name evidence="2" type="ORF">MNEG_2879</name>
</gene>
<feature type="non-terminal residue" evidence="2">
    <location>
        <position position="80"/>
    </location>
</feature>
<dbReference type="RefSeq" id="XP_013904091.1">
    <property type="nucleotide sequence ID" value="XM_014048637.1"/>
</dbReference>
<feature type="compositionally biased region" description="Low complexity" evidence="1">
    <location>
        <begin position="1"/>
        <end position="11"/>
    </location>
</feature>
<organism evidence="2 3">
    <name type="scientific">Monoraphidium neglectum</name>
    <dbReference type="NCBI Taxonomy" id="145388"/>
    <lineage>
        <taxon>Eukaryota</taxon>
        <taxon>Viridiplantae</taxon>
        <taxon>Chlorophyta</taxon>
        <taxon>core chlorophytes</taxon>
        <taxon>Chlorophyceae</taxon>
        <taxon>CS clade</taxon>
        <taxon>Sphaeropleales</taxon>
        <taxon>Selenastraceae</taxon>
        <taxon>Monoraphidium</taxon>
    </lineage>
</organism>
<dbReference type="AlphaFoldDB" id="A0A0D2MXD5"/>
<dbReference type="GeneID" id="25735757"/>
<dbReference type="Proteomes" id="UP000054498">
    <property type="component" value="Unassembled WGS sequence"/>
</dbReference>
<keyword evidence="3" id="KW-1185">Reference proteome</keyword>
<feature type="region of interest" description="Disordered" evidence="1">
    <location>
        <begin position="1"/>
        <end position="20"/>
    </location>
</feature>
<accession>A0A0D2MXD5</accession>
<evidence type="ECO:0000313" key="2">
    <source>
        <dbReference type="EMBL" id="KIZ05072.1"/>
    </source>
</evidence>
<sequence length="80" mass="9019">MQTQASTSVEPPTSPAVPPPLPQLLQHLLAEAPVRGAVRREPLVPWAVRQLGLSSERELERIWEKPLLRQRLNTLLRGLK</sequence>
<dbReference type="EMBL" id="KK100561">
    <property type="protein sequence ID" value="KIZ05072.1"/>
    <property type="molecule type" value="Genomic_DNA"/>
</dbReference>
<reference evidence="2 3" key="1">
    <citation type="journal article" date="2013" name="BMC Genomics">
        <title>Reconstruction of the lipid metabolism for the microalga Monoraphidium neglectum from its genome sequence reveals characteristics suitable for biofuel production.</title>
        <authorList>
            <person name="Bogen C."/>
            <person name="Al-Dilaimi A."/>
            <person name="Albersmeier A."/>
            <person name="Wichmann J."/>
            <person name="Grundmann M."/>
            <person name="Rupp O."/>
            <person name="Lauersen K.J."/>
            <person name="Blifernez-Klassen O."/>
            <person name="Kalinowski J."/>
            <person name="Goesmann A."/>
            <person name="Mussgnug J.H."/>
            <person name="Kruse O."/>
        </authorList>
    </citation>
    <scope>NUCLEOTIDE SEQUENCE [LARGE SCALE GENOMIC DNA]</scope>
    <source>
        <strain evidence="2 3">SAG 48.87</strain>
    </source>
</reference>